<keyword evidence="26" id="KW-1185">Reference proteome</keyword>
<evidence type="ECO:0000256" key="13">
    <source>
        <dbReference type="ARBA" id="ARBA00022989"/>
    </source>
</evidence>
<dbReference type="KEGG" id="ffa:FFWV33_18385"/>
<evidence type="ECO:0000256" key="8">
    <source>
        <dbReference type="ARBA" id="ARBA00022475"/>
    </source>
</evidence>
<dbReference type="PANTHER" id="PTHR46382:SF1">
    <property type="entry name" value="PHOSPHATIDATE CYTIDYLYLTRANSFERASE"/>
    <property type="match status" value="1"/>
</dbReference>
<organism evidence="25 26">
    <name type="scientific">Flavobacterium faecale</name>
    <dbReference type="NCBI Taxonomy" id="1355330"/>
    <lineage>
        <taxon>Bacteria</taxon>
        <taxon>Pseudomonadati</taxon>
        <taxon>Bacteroidota</taxon>
        <taxon>Flavobacteriia</taxon>
        <taxon>Flavobacteriales</taxon>
        <taxon>Flavobacteriaceae</taxon>
        <taxon>Flavobacterium</taxon>
    </lineage>
</organism>
<evidence type="ECO:0000256" key="15">
    <source>
        <dbReference type="ARBA" id="ARBA00023136"/>
    </source>
</evidence>
<evidence type="ECO:0000256" key="14">
    <source>
        <dbReference type="ARBA" id="ARBA00023098"/>
    </source>
</evidence>
<evidence type="ECO:0000313" key="25">
    <source>
        <dbReference type="EMBL" id="AWG23357.1"/>
    </source>
</evidence>
<keyword evidence="16" id="KW-0594">Phospholipid biosynthesis</keyword>
<evidence type="ECO:0000256" key="21">
    <source>
        <dbReference type="ARBA" id="ARBA00032396"/>
    </source>
</evidence>
<keyword evidence="12 25" id="KW-0548">Nucleotidyltransferase</keyword>
<evidence type="ECO:0000256" key="24">
    <source>
        <dbReference type="SAM" id="Phobius"/>
    </source>
</evidence>
<dbReference type="EMBL" id="CP020918">
    <property type="protein sequence ID" value="AWG23357.1"/>
    <property type="molecule type" value="Genomic_DNA"/>
</dbReference>
<keyword evidence="14" id="KW-0443">Lipid metabolism</keyword>
<comment type="catalytic activity">
    <reaction evidence="1">
        <text>a 1,2-diacyl-sn-glycero-3-phosphate + CTP + H(+) = a CDP-1,2-diacyl-sn-glycerol + diphosphate</text>
        <dbReference type="Rhea" id="RHEA:16229"/>
        <dbReference type="ChEBI" id="CHEBI:15378"/>
        <dbReference type="ChEBI" id="CHEBI:33019"/>
        <dbReference type="ChEBI" id="CHEBI:37563"/>
        <dbReference type="ChEBI" id="CHEBI:58332"/>
        <dbReference type="ChEBI" id="CHEBI:58608"/>
        <dbReference type="EC" id="2.7.7.41"/>
    </reaction>
</comment>
<dbReference type="OrthoDB" id="9799199at2"/>
<dbReference type="EC" id="2.7.7.41" evidence="6"/>
<dbReference type="GO" id="GO:0016024">
    <property type="term" value="P:CDP-diacylglycerol biosynthetic process"/>
    <property type="evidence" value="ECO:0007669"/>
    <property type="project" value="TreeGrafter"/>
</dbReference>
<evidence type="ECO:0000256" key="16">
    <source>
        <dbReference type="ARBA" id="ARBA00023209"/>
    </source>
</evidence>
<keyword evidence="11 24" id="KW-0812">Transmembrane</keyword>
<feature type="transmembrane region" description="Helical" evidence="24">
    <location>
        <begin position="256"/>
        <end position="277"/>
    </location>
</feature>
<evidence type="ECO:0000256" key="6">
    <source>
        <dbReference type="ARBA" id="ARBA00012487"/>
    </source>
</evidence>
<evidence type="ECO:0000256" key="4">
    <source>
        <dbReference type="ARBA" id="ARBA00005189"/>
    </source>
</evidence>
<feature type="transmembrane region" description="Helical" evidence="24">
    <location>
        <begin position="118"/>
        <end position="141"/>
    </location>
</feature>
<evidence type="ECO:0000256" key="17">
    <source>
        <dbReference type="ARBA" id="ARBA00023264"/>
    </source>
</evidence>
<comment type="subcellular location">
    <subcellularLocation>
        <location evidence="2">Cell membrane</location>
        <topology evidence="2">Multi-pass membrane protein</topology>
    </subcellularLocation>
</comment>
<dbReference type="PANTHER" id="PTHR46382">
    <property type="entry name" value="PHOSPHATIDATE CYTIDYLYLTRANSFERASE"/>
    <property type="match status" value="1"/>
</dbReference>
<feature type="transmembrane region" description="Helical" evidence="24">
    <location>
        <begin position="147"/>
        <end position="166"/>
    </location>
</feature>
<keyword evidence="15 24" id="KW-0472">Membrane</keyword>
<comment type="pathway">
    <text evidence="4">Lipid metabolism.</text>
</comment>
<evidence type="ECO:0000256" key="7">
    <source>
        <dbReference type="ARBA" id="ARBA00019373"/>
    </source>
</evidence>
<protein>
    <recommendedName>
        <fullName evidence="7">Phosphatidate cytidylyltransferase</fullName>
        <ecNumber evidence="6">2.7.7.41</ecNumber>
    </recommendedName>
    <alternativeName>
        <fullName evidence="20">CDP-DAG synthase</fullName>
    </alternativeName>
    <alternativeName>
        <fullName evidence="22">CDP-DG synthase</fullName>
    </alternativeName>
    <alternativeName>
        <fullName evidence="18">CDP-diacylglycerol synthase</fullName>
    </alternativeName>
    <alternativeName>
        <fullName evidence="21">CDP-diglyceride pyrophosphorylase</fullName>
    </alternativeName>
    <alternativeName>
        <fullName evidence="23">CDP-diglyceride synthase</fullName>
    </alternativeName>
    <alternativeName>
        <fullName evidence="19">CTP:phosphatidate cytidylyltransferase</fullName>
    </alternativeName>
</protein>
<evidence type="ECO:0000256" key="9">
    <source>
        <dbReference type="ARBA" id="ARBA00022516"/>
    </source>
</evidence>
<dbReference type="Pfam" id="PF01148">
    <property type="entry name" value="CTP_transf_1"/>
    <property type="match status" value="1"/>
</dbReference>
<keyword evidence="8" id="KW-1003">Cell membrane</keyword>
<name>A0A2S1LI09_9FLAO</name>
<evidence type="ECO:0000256" key="10">
    <source>
        <dbReference type="ARBA" id="ARBA00022679"/>
    </source>
</evidence>
<dbReference type="AlphaFoldDB" id="A0A2S1LI09"/>
<evidence type="ECO:0000256" key="3">
    <source>
        <dbReference type="ARBA" id="ARBA00005119"/>
    </source>
</evidence>
<gene>
    <name evidence="25" type="ORF">FFWV33_18385</name>
</gene>
<keyword evidence="9" id="KW-0444">Lipid biosynthesis</keyword>
<evidence type="ECO:0000256" key="23">
    <source>
        <dbReference type="ARBA" id="ARBA00033406"/>
    </source>
</evidence>
<feature type="transmembrane region" description="Helical" evidence="24">
    <location>
        <begin position="213"/>
        <end position="235"/>
    </location>
</feature>
<evidence type="ECO:0000256" key="18">
    <source>
        <dbReference type="ARBA" id="ARBA00029893"/>
    </source>
</evidence>
<evidence type="ECO:0000256" key="12">
    <source>
        <dbReference type="ARBA" id="ARBA00022695"/>
    </source>
</evidence>
<keyword evidence="13 24" id="KW-1133">Transmembrane helix</keyword>
<keyword evidence="17" id="KW-1208">Phospholipid metabolism</keyword>
<dbReference type="Proteomes" id="UP000244527">
    <property type="component" value="Chromosome"/>
</dbReference>
<feature type="transmembrane region" description="Helical" evidence="24">
    <location>
        <begin position="12"/>
        <end position="41"/>
    </location>
</feature>
<evidence type="ECO:0000256" key="20">
    <source>
        <dbReference type="ARBA" id="ARBA00032253"/>
    </source>
</evidence>
<feature type="transmembrane region" description="Helical" evidence="24">
    <location>
        <begin position="85"/>
        <end position="106"/>
    </location>
</feature>
<evidence type="ECO:0000256" key="11">
    <source>
        <dbReference type="ARBA" id="ARBA00022692"/>
    </source>
</evidence>
<evidence type="ECO:0000256" key="19">
    <source>
        <dbReference type="ARBA" id="ARBA00031825"/>
    </source>
</evidence>
<evidence type="ECO:0000256" key="5">
    <source>
        <dbReference type="ARBA" id="ARBA00010185"/>
    </source>
</evidence>
<dbReference type="PROSITE" id="PS51257">
    <property type="entry name" value="PROKAR_LIPOPROTEIN"/>
    <property type="match status" value="1"/>
</dbReference>
<accession>A0A2S1LI09</accession>
<dbReference type="RefSeq" id="WP_108742254.1">
    <property type="nucleotide sequence ID" value="NZ_CP020918.1"/>
</dbReference>
<keyword evidence="10 25" id="KW-0808">Transferase</keyword>
<comment type="pathway">
    <text evidence="3">Phospholipid metabolism; CDP-diacylglycerol biosynthesis; CDP-diacylglycerol from sn-glycerol 3-phosphate: step 3/3.</text>
</comment>
<evidence type="ECO:0000313" key="26">
    <source>
        <dbReference type="Proteomes" id="UP000244527"/>
    </source>
</evidence>
<proteinExistence type="inferred from homology"/>
<comment type="similarity">
    <text evidence="5">Belongs to the CDS family.</text>
</comment>
<dbReference type="GO" id="GO:0005886">
    <property type="term" value="C:plasma membrane"/>
    <property type="evidence" value="ECO:0007669"/>
    <property type="project" value="UniProtKB-SubCell"/>
</dbReference>
<evidence type="ECO:0000256" key="22">
    <source>
        <dbReference type="ARBA" id="ARBA00032743"/>
    </source>
</evidence>
<evidence type="ECO:0000256" key="1">
    <source>
        <dbReference type="ARBA" id="ARBA00001698"/>
    </source>
</evidence>
<dbReference type="GO" id="GO:0004605">
    <property type="term" value="F:phosphatidate cytidylyltransferase activity"/>
    <property type="evidence" value="ECO:0007669"/>
    <property type="project" value="UniProtKB-EC"/>
</dbReference>
<sequence>MNETLKRSISGAVYIILLISCLLYSTESFFILFGAFLLIATYEFCALVHINKIIPIILASVTYGIFCAITFAVDGPLFLLKFNRTFDLSILFSTLFVSAKCIHLLFDTKTGKIDAFSKYVYLIGYVILPFIILTKIPFGIAGYNPKILISIFILIWTNDSFAYIVGKSIGKTKLFERISPKKTIEGFLGGVFFAVIASYIIAVYYIQIAEAKIFIWIIIALIVGFFGTIGDLIESKFKRIAEVKDSGKIMPGHGGVLDRLDSVIFVAPIVFLFYQILNYVS</sequence>
<feature type="transmembrane region" description="Helical" evidence="24">
    <location>
        <begin position="53"/>
        <end position="73"/>
    </location>
</feature>
<evidence type="ECO:0000256" key="2">
    <source>
        <dbReference type="ARBA" id="ARBA00004651"/>
    </source>
</evidence>
<reference evidence="25 26" key="1">
    <citation type="submission" date="2017-04" db="EMBL/GenBank/DDBJ databases">
        <title>Compelte genome sequence of WV33.</title>
        <authorList>
            <person name="Lee P.C."/>
        </authorList>
    </citation>
    <scope>NUCLEOTIDE SEQUENCE [LARGE SCALE GENOMIC DNA]</scope>
    <source>
        <strain evidence="25 26">WV33</strain>
    </source>
</reference>
<feature type="transmembrane region" description="Helical" evidence="24">
    <location>
        <begin position="187"/>
        <end position="207"/>
    </location>
</feature>